<proteinExistence type="predicted"/>
<evidence type="ECO:0000313" key="1">
    <source>
        <dbReference type="EMBL" id="WBW71655.1"/>
    </source>
</evidence>
<dbReference type="AlphaFoldDB" id="A0AAE9W8E7"/>
<name>A0AAE9W8E7_9SCHI</name>
<sequence>MALKFGKSKEPSTIPLTLSKVYQALLGIGVAHPLNNGEVVKNTTSIAVATHESFKTITSVAPPVYYTGKS</sequence>
<dbReference type="EMBL" id="CP115611">
    <property type="protein sequence ID" value="WBW71655.1"/>
    <property type="molecule type" value="Genomic_DNA"/>
</dbReference>
<keyword evidence="2" id="KW-1185">Reference proteome</keyword>
<dbReference type="KEGG" id="som:SOMG_02485"/>
<protein>
    <submittedName>
        <fullName evidence="1">Uncharacterized protein</fullName>
    </submittedName>
</protein>
<dbReference type="RefSeq" id="XP_056035898.1">
    <property type="nucleotide sequence ID" value="XM_056181277.1"/>
</dbReference>
<dbReference type="Proteomes" id="UP001212411">
    <property type="component" value="Chromosome 1"/>
</dbReference>
<reference evidence="1 2" key="1">
    <citation type="journal article" date="2023" name="G3 (Bethesda)">
        <title>A high-quality reference genome for the fission yeast Schizosaccharomyces osmophilus.</title>
        <authorList>
            <person name="Jia G.S."/>
            <person name="Zhang W.C."/>
            <person name="Liang Y."/>
            <person name="Liu X.H."/>
            <person name="Rhind N."/>
            <person name="Pidoux A."/>
            <person name="Brysch-Herzberg M."/>
            <person name="Du L.L."/>
        </authorList>
    </citation>
    <scope>NUCLEOTIDE SEQUENCE [LARGE SCALE GENOMIC DNA]</scope>
    <source>
        <strain evidence="1 2">CBS 15793</strain>
    </source>
</reference>
<accession>A0AAE9W8E7</accession>
<dbReference type="GeneID" id="80875966"/>
<evidence type="ECO:0000313" key="2">
    <source>
        <dbReference type="Proteomes" id="UP001212411"/>
    </source>
</evidence>
<gene>
    <name evidence="1" type="ORF">SOMG_02485</name>
</gene>
<organism evidence="1 2">
    <name type="scientific">Schizosaccharomyces osmophilus</name>
    <dbReference type="NCBI Taxonomy" id="2545709"/>
    <lineage>
        <taxon>Eukaryota</taxon>
        <taxon>Fungi</taxon>
        <taxon>Dikarya</taxon>
        <taxon>Ascomycota</taxon>
        <taxon>Taphrinomycotina</taxon>
        <taxon>Schizosaccharomycetes</taxon>
        <taxon>Schizosaccharomycetales</taxon>
        <taxon>Schizosaccharomycetaceae</taxon>
        <taxon>Schizosaccharomyces</taxon>
    </lineage>
</organism>